<dbReference type="InterPro" id="IPR023213">
    <property type="entry name" value="CAT-like_dom_sf"/>
</dbReference>
<dbReference type="Gene3D" id="3.30.559.30">
    <property type="entry name" value="Nonribosomal peptide synthetase, condensation domain"/>
    <property type="match status" value="1"/>
</dbReference>
<dbReference type="SUPFAM" id="SSF52777">
    <property type="entry name" value="CoA-dependent acyltransferases"/>
    <property type="match status" value="2"/>
</dbReference>
<evidence type="ECO:0000313" key="1">
    <source>
        <dbReference type="EMBL" id="GAA1753381.1"/>
    </source>
</evidence>
<dbReference type="Proteomes" id="UP001500655">
    <property type="component" value="Unassembled WGS sequence"/>
</dbReference>
<evidence type="ECO:0008006" key="3">
    <source>
        <dbReference type="Google" id="ProtNLM"/>
    </source>
</evidence>
<accession>A0ABN2KD45</accession>
<reference evidence="1 2" key="1">
    <citation type="journal article" date="2019" name="Int. J. Syst. Evol. Microbiol.">
        <title>The Global Catalogue of Microorganisms (GCM) 10K type strain sequencing project: providing services to taxonomists for standard genome sequencing and annotation.</title>
        <authorList>
            <consortium name="The Broad Institute Genomics Platform"/>
            <consortium name="The Broad Institute Genome Sequencing Center for Infectious Disease"/>
            <person name="Wu L."/>
            <person name="Ma J."/>
        </authorList>
    </citation>
    <scope>NUCLEOTIDE SEQUENCE [LARGE SCALE GENOMIC DNA]</scope>
    <source>
        <strain evidence="1 2">JCM 13249</strain>
    </source>
</reference>
<organism evidence="1 2">
    <name type="scientific">Luedemannella helvata</name>
    <dbReference type="NCBI Taxonomy" id="349315"/>
    <lineage>
        <taxon>Bacteria</taxon>
        <taxon>Bacillati</taxon>
        <taxon>Actinomycetota</taxon>
        <taxon>Actinomycetes</taxon>
        <taxon>Micromonosporales</taxon>
        <taxon>Micromonosporaceae</taxon>
        <taxon>Luedemannella</taxon>
    </lineage>
</organism>
<proteinExistence type="predicted"/>
<comment type="caution">
    <text evidence="1">The sequence shown here is derived from an EMBL/GenBank/DDBJ whole genome shotgun (WGS) entry which is preliminary data.</text>
</comment>
<keyword evidence="2" id="KW-1185">Reference proteome</keyword>
<name>A0ABN2KD45_9ACTN</name>
<dbReference type="RefSeq" id="WP_344080594.1">
    <property type="nucleotide sequence ID" value="NZ_BAAALS010000010.1"/>
</dbReference>
<protein>
    <recommendedName>
        <fullName evidence="3">Condensation domain-containing protein</fullName>
    </recommendedName>
</protein>
<sequence>MDSSSLPLTWAQRNMWDAIWGYGTDVSDLTLLRSIVGGNELTLPDALDAVARFAARHEVARTTFDRDRLRQRVASDVELPVAVREASDDPRTDADRLLDDLRATPFAHEEEPPVRVGLVSDGTRVTSVGLALSHLAFDMSGADLLRDAFAAELVADRHAAPALGKQTSWLVTQEAGDALANLSTTTIDKWSAAMAKLPSGRGIMAPTPGAYTVSSLRSTALAVAAQAIAVRTRTGSGSVIMTALCLALQEILPQAPAALRIIAGNRQHRDLADFAGITLQNGLFVVPDLAGTPDFDELARRSHRSAIWGYVNARYDAGRLLEVVSRDQERGLVPDLSYFFNDLRSRGRDWSGLEARHAELPGLARDEMAEPTRVGRHTVRDCALFLHVLPVSTECSLRLMCDDSVIDPATAGTILRRLREIVIDAAL</sequence>
<dbReference type="EMBL" id="BAAALS010000010">
    <property type="protein sequence ID" value="GAA1753381.1"/>
    <property type="molecule type" value="Genomic_DNA"/>
</dbReference>
<dbReference type="Gene3D" id="3.30.559.10">
    <property type="entry name" value="Chloramphenicol acetyltransferase-like domain"/>
    <property type="match status" value="1"/>
</dbReference>
<gene>
    <name evidence="1" type="ORF">GCM10009681_25460</name>
</gene>
<evidence type="ECO:0000313" key="2">
    <source>
        <dbReference type="Proteomes" id="UP001500655"/>
    </source>
</evidence>